<dbReference type="PROSITE" id="PS51371">
    <property type="entry name" value="CBS"/>
    <property type="match status" value="2"/>
</dbReference>
<name>A0ABW0PGI9_9BURK</name>
<dbReference type="RefSeq" id="WP_379721088.1">
    <property type="nucleotide sequence ID" value="NZ_JBHSMS010000036.1"/>
</dbReference>
<evidence type="ECO:0000256" key="2">
    <source>
        <dbReference type="PROSITE-ProRule" id="PRU00703"/>
    </source>
</evidence>
<keyword evidence="5" id="KW-1185">Reference proteome</keyword>
<dbReference type="InterPro" id="IPR046342">
    <property type="entry name" value="CBS_dom_sf"/>
</dbReference>
<comment type="caution">
    <text evidence="4">The sequence shown here is derived from an EMBL/GenBank/DDBJ whole genome shotgun (WGS) entry which is preliminary data.</text>
</comment>
<reference evidence="5" key="1">
    <citation type="journal article" date="2019" name="Int. J. Syst. Evol. Microbiol.">
        <title>The Global Catalogue of Microorganisms (GCM) 10K type strain sequencing project: providing services to taxonomists for standard genome sequencing and annotation.</title>
        <authorList>
            <consortium name="The Broad Institute Genomics Platform"/>
            <consortium name="The Broad Institute Genome Sequencing Center for Infectious Disease"/>
            <person name="Wu L."/>
            <person name="Ma J."/>
        </authorList>
    </citation>
    <scope>NUCLEOTIDE SEQUENCE [LARGE SCALE GENOMIC DNA]</scope>
    <source>
        <strain evidence="5">CCUG 38813</strain>
    </source>
</reference>
<sequence>MSKPIASIMRTQATTVAMDATLAQVEDTLRLHHLSAVPVIERPRGAVLGIISARDLAQAHHDKRKAGEVRAWEICSYKPVEVDPSASLSEVARLMVARDIHHVLVTDNKAIVGIVSALDFVRQFIEEDTGNPS</sequence>
<proteinExistence type="predicted"/>
<evidence type="ECO:0000313" key="5">
    <source>
        <dbReference type="Proteomes" id="UP001596031"/>
    </source>
</evidence>
<dbReference type="Gene3D" id="3.10.580.10">
    <property type="entry name" value="CBS-domain"/>
    <property type="match status" value="1"/>
</dbReference>
<feature type="domain" description="CBS" evidence="3">
    <location>
        <begin position="75"/>
        <end position="133"/>
    </location>
</feature>
<dbReference type="PANTHER" id="PTHR43080">
    <property type="entry name" value="CBS DOMAIN-CONTAINING PROTEIN CBSX3, MITOCHONDRIAL"/>
    <property type="match status" value="1"/>
</dbReference>
<evidence type="ECO:0000313" key="4">
    <source>
        <dbReference type="EMBL" id="MFC5511786.1"/>
    </source>
</evidence>
<evidence type="ECO:0000259" key="3">
    <source>
        <dbReference type="PROSITE" id="PS51371"/>
    </source>
</evidence>
<dbReference type="InterPro" id="IPR000644">
    <property type="entry name" value="CBS_dom"/>
</dbReference>
<protein>
    <submittedName>
        <fullName evidence="4">Cyclic nucleotide-binding/CBS domain-containing protein</fullName>
    </submittedName>
</protein>
<gene>
    <name evidence="4" type="ORF">ACFPOU_11705</name>
</gene>
<dbReference type="SUPFAM" id="SSF54631">
    <property type="entry name" value="CBS-domain pair"/>
    <property type="match status" value="1"/>
</dbReference>
<accession>A0ABW0PGI9</accession>
<dbReference type="SMART" id="SM00116">
    <property type="entry name" value="CBS"/>
    <property type="match status" value="2"/>
</dbReference>
<evidence type="ECO:0000256" key="1">
    <source>
        <dbReference type="ARBA" id="ARBA00023122"/>
    </source>
</evidence>
<feature type="domain" description="CBS" evidence="3">
    <location>
        <begin position="9"/>
        <end position="66"/>
    </location>
</feature>
<dbReference type="PANTHER" id="PTHR43080:SF2">
    <property type="entry name" value="CBS DOMAIN-CONTAINING PROTEIN"/>
    <property type="match status" value="1"/>
</dbReference>
<organism evidence="4 5">
    <name type="scientific">Massilia jejuensis</name>
    <dbReference type="NCBI Taxonomy" id="648894"/>
    <lineage>
        <taxon>Bacteria</taxon>
        <taxon>Pseudomonadati</taxon>
        <taxon>Pseudomonadota</taxon>
        <taxon>Betaproteobacteria</taxon>
        <taxon>Burkholderiales</taxon>
        <taxon>Oxalobacteraceae</taxon>
        <taxon>Telluria group</taxon>
        <taxon>Massilia</taxon>
    </lineage>
</organism>
<dbReference type="InterPro" id="IPR051257">
    <property type="entry name" value="Diverse_CBS-Domain"/>
</dbReference>
<dbReference type="EMBL" id="JBHSMS010000036">
    <property type="protein sequence ID" value="MFC5511786.1"/>
    <property type="molecule type" value="Genomic_DNA"/>
</dbReference>
<dbReference type="Proteomes" id="UP001596031">
    <property type="component" value="Unassembled WGS sequence"/>
</dbReference>
<keyword evidence="1 2" id="KW-0129">CBS domain</keyword>
<dbReference type="Pfam" id="PF00571">
    <property type="entry name" value="CBS"/>
    <property type="match status" value="2"/>
</dbReference>